<proteinExistence type="evidence at transcript level"/>
<accession>Q8GXI4</accession>
<reference evidence="2" key="1">
    <citation type="submission" date="2002-11" db="EMBL/GenBank/DDBJ databases">
        <title>Arabidopsis thaliana full-length cDNA.</title>
        <authorList>
            <person name="Seki M."/>
            <person name="Iida K."/>
            <person name="Satou M."/>
            <person name="Sakurai T."/>
            <person name="Akiyama K."/>
            <person name="Ishida J."/>
            <person name="Nakajima M."/>
            <person name="Enju A."/>
            <person name="Kamiya A."/>
            <person name="Narusaka M."/>
            <person name="Carninci P."/>
            <person name="Kawai J."/>
            <person name="Hayashizaki Y."/>
            <person name="Shinozaki K."/>
        </authorList>
    </citation>
    <scope>NUCLEOTIDE SEQUENCE</scope>
</reference>
<dbReference type="AlphaFoldDB" id="Q8GXI4"/>
<feature type="signal peptide" evidence="1">
    <location>
        <begin position="1"/>
        <end position="22"/>
    </location>
</feature>
<feature type="chain" id="PRO_5004307993" description="Transmembrane protein" evidence="1">
    <location>
        <begin position="23"/>
        <end position="59"/>
    </location>
</feature>
<keyword evidence="1" id="KW-0732">Signal</keyword>
<organism evidence="2">
    <name type="scientific">Arabidopsis thaliana</name>
    <name type="common">Mouse-ear cress</name>
    <dbReference type="NCBI Taxonomy" id="3702"/>
    <lineage>
        <taxon>Eukaryota</taxon>
        <taxon>Viridiplantae</taxon>
        <taxon>Streptophyta</taxon>
        <taxon>Embryophyta</taxon>
        <taxon>Tracheophyta</taxon>
        <taxon>Spermatophyta</taxon>
        <taxon>Magnoliopsida</taxon>
        <taxon>eudicotyledons</taxon>
        <taxon>Gunneridae</taxon>
        <taxon>Pentapetalae</taxon>
        <taxon>rosids</taxon>
        <taxon>malvids</taxon>
        <taxon>Brassicales</taxon>
        <taxon>Brassicaceae</taxon>
        <taxon>Camelineae</taxon>
        <taxon>Arabidopsis</taxon>
    </lineage>
</organism>
<protein>
    <recommendedName>
        <fullName evidence="3">Transmembrane protein</fullName>
    </recommendedName>
</protein>
<evidence type="ECO:0000256" key="1">
    <source>
        <dbReference type="SAM" id="SignalP"/>
    </source>
</evidence>
<name>Q8GXI4_ARATH</name>
<evidence type="ECO:0008006" key="3">
    <source>
        <dbReference type="Google" id="ProtNLM"/>
    </source>
</evidence>
<sequence>MTIKCMSFTLMAIVLTFSKVWFEEKYDPKIFLLVKVDVVRCFSTMDTTIISSNFSMYCG</sequence>
<dbReference type="EMBL" id="AK118225">
    <property type="protein sequence ID" value="BAC42845.1"/>
    <property type="molecule type" value="mRNA"/>
</dbReference>
<evidence type="ECO:0000313" key="2">
    <source>
        <dbReference type="EMBL" id="BAC42845.1"/>
    </source>
</evidence>